<evidence type="ECO:0000256" key="9">
    <source>
        <dbReference type="ARBA" id="ARBA00022833"/>
    </source>
</evidence>
<dbReference type="InterPro" id="IPR020629">
    <property type="entry name" value="FPG_Glyclase"/>
</dbReference>
<evidence type="ECO:0000256" key="11">
    <source>
        <dbReference type="ARBA" id="ARBA00023204"/>
    </source>
</evidence>
<dbReference type="SUPFAM" id="SSF46946">
    <property type="entry name" value="S13-like H2TH domain"/>
    <property type="match status" value="1"/>
</dbReference>
<evidence type="ECO:0000256" key="8">
    <source>
        <dbReference type="ARBA" id="ARBA00022801"/>
    </source>
</evidence>
<evidence type="ECO:0000256" key="1">
    <source>
        <dbReference type="ARBA" id="ARBA00001668"/>
    </source>
</evidence>
<dbReference type="GO" id="GO:0008270">
    <property type="term" value="F:zinc ion binding"/>
    <property type="evidence" value="ECO:0007669"/>
    <property type="project" value="UniProtKB-KW"/>
</dbReference>
<dbReference type="InterPro" id="IPR010979">
    <property type="entry name" value="Ribosomal_uS13-like_H2TH"/>
</dbReference>
<dbReference type="InterPro" id="IPR012319">
    <property type="entry name" value="FPG_cat"/>
</dbReference>
<comment type="similarity">
    <text evidence="3">Belongs to the FPG family.</text>
</comment>
<dbReference type="SUPFAM" id="SSF81624">
    <property type="entry name" value="N-terminal domain of MutM-like DNA repair proteins"/>
    <property type="match status" value="1"/>
</dbReference>
<keyword evidence="6" id="KW-0227">DNA damage</keyword>
<evidence type="ECO:0000256" key="10">
    <source>
        <dbReference type="ARBA" id="ARBA00023125"/>
    </source>
</evidence>
<evidence type="ECO:0000256" key="6">
    <source>
        <dbReference type="ARBA" id="ARBA00022763"/>
    </source>
</evidence>
<dbReference type="InterPro" id="IPR000214">
    <property type="entry name" value="Znf_DNA_glyclase/AP_lyase"/>
</dbReference>
<dbReference type="Pfam" id="PF06827">
    <property type="entry name" value="zf-FPG_IleRS"/>
    <property type="match status" value="1"/>
</dbReference>
<name>A0A1G1V420_9BACT</name>
<dbReference type="PANTHER" id="PTHR22993">
    <property type="entry name" value="FORMAMIDOPYRIMIDINE-DNA GLYCOSYLASE"/>
    <property type="match status" value="1"/>
</dbReference>
<dbReference type="PROSITE" id="PS51066">
    <property type="entry name" value="ZF_FPG_2"/>
    <property type="match status" value="1"/>
</dbReference>
<proteinExistence type="inferred from homology"/>
<comment type="caution">
    <text evidence="19">The sequence shown here is derived from an EMBL/GenBank/DDBJ whole genome shotgun (WGS) entry which is preliminary data.</text>
</comment>
<keyword evidence="7 16" id="KW-0863">Zinc-finger</keyword>
<dbReference type="Pfam" id="PF01149">
    <property type="entry name" value="Fapy_DNA_glyco"/>
    <property type="match status" value="1"/>
</dbReference>
<dbReference type="PROSITE" id="PS51068">
    <property type="entry name" value="FPG_CAT"/>
    <property type="match status" value="1"/>
</dbReference>
<evidence type="ECO:0000313" key="20">
    <source>
        <dbReference type="Proteomes" id="UP000178319"/>
    </source>
</evidence>
<dbReference type="GO" id="GO:0006284">
    <property type="term" value="P:base-excision repair"/>
    <property type="evidence" value="ECO:0007669"/>
    <property type="project" value="InterPro"/>
</dbReference>
<evidence type="ECO:0000256" key="15">
    <source>
        <dbReference type="ARBA" id="ARBA00044632"/>
    </source>
</evidence>
<dbReference type="Proteomes" id="UP000178319">
    <property type="component" value="Unassembled WGS sequence"/>
</dbReference>
<reference evidence="19 20" key="1">
    <citation type="journal article" date="2016" name="Nat. Commun.">
        <title>Thousands of microbial genomes shed light on interconnected biogeochemical processes in an aquifer system.</title>
        <authorList>
            <person name="Anantharaman K."/>
            <person name="Brown C.T."/>
            <person name="Hug L.A."/>
            <person name="Sharon I."/>
            <person name="Castelle C.J."/>
            <person name="Probst A.J."/>
            <person name="Thomas B.C."/>
            <person name="Singh A."/>
            <person name="Wilkins M.J."/>
            <person name="Karaoz U."/>
            <person name="Brodie E.L."/>
            <person name="Williams K.H."/>
            <person name="Hubbard S.S."/>
            <person name="Banfield J.F."/>
        </authorList>
    </citation>
    <scope>NUCLEOTIDE SEQUENCE [LARGE SCALE GENOMIC DNA]</scope>
</reference>
<comment type="catalytic activity">
    <reaction evidence="1">
        <text>Hydrolysis of DNA containing ring-opened 7-methylguanine residues, releasing 2,6-diamino-4-hydroxy-5-(N-methyl)formamidopyrimidine.</text>
        <dbReference type="EC" id="3.2.2.23"/>
    </reaction>
</comment>
<feature type="domain" description="Formamidopyrimidine-DNA glycosylase catalytic" evidence="18">
    <location>
        <begin position="2"/>
        <end position="133"/>
    </location>
</feature>
<dbReference type="InterPro" id="IPR035937">
    <property type="entry name" value="FPG_N"/>
</dbReference>
<evidence type="ECO:0000256" key="13">
    <source>
        <dbReference type="ARBA" id="ARBA00023268"/>
    </source>
</evidence>
<evidence type="ECO:0000256" key="2">
    <source>
        <dbReference type="ARBA" id="ARBA00001947"/>
    </source>
</evidence>
<dbReference type="CDD" id="cd08966">
    <property type="entry name" value="EcFpg-like_N"/>
    <property type="match status" value="1"/>
</dbReference>
<comment type="cofactor">
    <cofactor evidence="2">
        <name>Zn(2+)</name>
        <dbReference type="ChEBI" id="CHEBI:29105"/>
    </cofactor>
</comment>
<keyword evidence="10" id="KW-0238">DNA-binding</keyword>
<comment type="subunit">
    <text evidence="4">Monomer.</text>
</comment>
<evidence type="ECO:0000256" key="4">
    <source>
        <dbReference type="ARBA" id="ARBA00011245"/>
    </source>
</evidence>
<keyword evidence="14" id="KW-0326">Glycosidase</keyword>
<evidence type="ECO:0000313" key="19">
    <source>
        <dbReference type="EMBL" id="OGY10115.1"/>
    </source>
</evidence>
<dbReference type="PANTHER" id="PTHR22993:SF9">
    <property type="entry name" value="FORMAMIDOPYRIMIDINE-DNA GLYCOSYLASE"/>
    <property type="match status" value="1"/>
</dbReference>
<dbReference type="EMBL" id="MHBZ01000040">
    <property type="protein sequence ID" value="OGY10115.1"/>
    <property type="molecule type" value="Genomic_DNA"/>
</dbReference>
<dbReference type="InterPro" id="IPR015886">
    <property type="entry name" value="H2TH_FPG"/>
</dbReference>
<dbReference type="PROSITE" id="PS01242">
    <property type="entry name" value="ZF_FPG_1"/>
    <property type="match status" value="1"/>
</dbReference>
<dbReference type="InterPro" id="IPR010663">
    <property type="entry name" value="Znf_FPG/IleRS"/>
</dbReference>
<evidence type="ECO:0000256" key="14">
    <source>
        <dbReference type="ARBA" id="ARBA00023295"/>
    </source>
</evidence>
<dbReference type="Gene3D" id="1.10.8.50">
    <property type="match status" value="1"/>
</dbReference>
<dbReference type="NCBIfam" id="TIGR00577">
    <property type="entry name" value="fpg"/>
    <property type="match status" value="1"/>
</dbReference>
<dbReference type="NCBIfam" id="NF002211">
    <property type="entry name" value="PRK01103.1"/>
    <property type="match status" value="1"/>
</dbReference>
<dbReference type="SMART" id="SM00898">
    <property type="entry name" value="Fapy_DNA_glyco"/>
    <property type="match status" value="1"/>
</dbReference>
<protein>
    <submittedName>
        <fullName evidence="19">DNA-formamidopyrimidine glycosylase</fullName>
    </submittedName>
</protein>
<dbReference type="STRING" id="1797516.A3D26_00820"/>
<evidence type="ECO:0000256" key="12">
    <source>
        <dbReference type="ARBA" id="ARBA00023239"/>
    </source>
</evidence>
<dbReference type="GO" id="GO:0140078">
    <property type="term" value="F:class I DNA-(apurinic or apyrimidinic site) endonuclease activity"/>
    <property type="evidence" value="ECO:0007669"/>
    <property type="project" value="UniProtKB-EC"/>
</dbReference>
<evidence type="ECO:0000259" key="18">
    <source>
        <dbReference type="PROSITE" id="PS51068"/>
    </source>
</evidence>
<gene>
    <name evidence="19" type="ORF">A3D26_00820</name>
</gene>
<accession>A0A1G1V420</accession>
<dbReference type="GO" id="GO:0034039">
    <property type="term" value="F:8-oxo-7,8-dihydroguanine DNA N-glycosylase activity"/>
    <property type="evidence" value="ECO:0007669"/>
    <property type="project" value="TreeGrafter"/>
</dbReference>
<dbReference type="AlphaFoldDB" id="A0A1G1V420"/>
<dbReference type="Pfam" id="PF06831">
    <property type="entry name" value="H2TH"/>
    <property type="match status" value="1"/>
</dbReference>
<sequence>MPELPEVETIRLGLEKYLVGKKVEKIELRLPKIVLEGSLYGLVGAMVERVRRFGKVLVLDFSPSASDDPMTAGQVLSLVCHIKLTGQLVLTGVSQVVQVSRDKVGTLPNPWTHLIVHFQDGVKLFYNDIRQFGWIRVLPSSEVQNFKFINELGPEPDIAQAGGGALTLESLRRILAGKKTSIKTLLLDQSRIGGVGNIYANDGLFLAGIDPKRAAGSLTSKEVEDLYDALLTVLKRGLEYGGASELTYVNALGGEGEYQKHFLVYAQNRKPCKKCGTKIEKIKLGGRGTYFCPECQK</sequence>
<dbReference type="Gene3D" id="3.20.190.10">
    <property type="entry name" value="MutM-like, N-terminal"/>
    <property type="match status" value="1"/>
</dbReference>
<keyword evidence="9" id="KW-0862">Zinc</keyword>
<evidence type="ECO:0000256" key="3">
    <source>
        <dbReference type="ARBA" id="ARBA00009409"/>
    </source>
</evidence>
<feature type="domain" description="FPG-type" evidence="17">
    <location>
        <begin position="263"/>
        <end position="297"/>
    </location>
</feature>
<dbReference type="FunFam" id="1.10.8.50:FF:000003">
    <property type="entry name" value="Formamidopyrimidine-DNA glycosylase"/>
    <property type="match status" value="1"/>
</dbReference>
<keyword evidence="5" id="KW-0479">Metal-binding</keyword>
<dbReference type="InterPro" id="IPR015887">
    <property type="entry name" value="DNA_glyclase_Znf_dom_DNA_BS"/>
</dbReference>
<keyword evidence="8" id="KW-0378">Hydrolase</keyword>
<dbReference type="SUPFAM" id="SSF57716">
    <property type="entry name" value="Glucocorticoid receptor-like (DNA-binding domain)"/>
    <property type="match status" value="1"/>
</dbReference>
<keyword evidence="12" id="KW-0456">Lyase</keyword>
<evidence type="ECO:0000256" key="16">
    <source>
        <dbReference type="PROSITE-ProRule" id="PRU00391"/>
    </source>
</evidence>
<evidence type="ECO:0000256" key="5">
    <source>
        <dbReference type="ARBA" id="ARBA00022723"/>
    </source>
</evidence>
<evidence type="ECO:0000256" key="7">
    <source>
        <dbReference type="ARBA" id="ARBA00022771"/>
    </source>
</evidence>
<keyword evidence="13" id="KW-0511">Multifunctional enzyme</keyword>
<evidence type="ECO:0000259" key="17">
    <source>
        <dbReference type="PROSITE" id="PS51066"/>
    </source>
</evidence>
<keyword evidence="11" id="KW-0234">DNA repair</keyword>
<dbReference type="GO" id="GO:0003684">
    <property type="term" value="F:damaged DNA binding"/>
    <property type="evidence" value="ECO:0007669"/>
    <property type="project" value="InterPro"/>
</dbReference>
<comment type="catalytic activity">
    <reaction evidence="15">
        <text>2'-deoxyribonucleotide-(2'-deoxyribose 5'-phosphate)-2'-deoxyribonucleotide-DNA = a 3'-end 2'-deoxyribonucleotide-(2,3-dehydro-2,3-deoxyribose 5'-phosphate)-DNA + a 5'-end 5'-phospho-2'-deoxyribonucleoside-DNA + H(+)</text>
        <dbReference type="Rhea" id="RHEA:66592"/>
        <dbReference type="Rhea" id="RHEA-COMP:13180"/>
        <dbReference type="Rhea" id="RHEA-COMP:16897"/>
        <dbReference type="Rhea" id="RHEA-COMP:17067"/>
        <dbReference type="ChEBI" id="CHEBI:15378"/>
        <dbReference type="ChEBI" id="CHEBI:136412"/>
        <dbReference type="ChEBI" id="CHEBI:157695"/>
        <dbReference type="ChEBI" id="CHEBI:167181"/>
        <dbReference type="EC" id="4.2.99.18"/>
    </reaction>
</comment>
<dbReference type="SMART" id="SM01232">
    <property type="entry name" value="H2TH"/>
    <property type="match status" value="1"/>
</dbReference>
<organism evidence="19 20">
    <name type="scientific">Candidatus Blackburnbacteria bacterium RIFCSPHIGHO2_02_FULL_44_20</name>
    <dbReference type="NCBI Taxonomy" id="1797516"/>
    <lineage>
        <taxon>Bacteria</taxon>
        <taxon>Candidatus Blackburniibacteriota</taxon>
    </lineage>
</organism>